<dbReference type="AlphaFoldDB" id="A0AA40CQ47"/>
<dbReference type="EMBL" id="JAULSV010000004">
    <property type="protein sequence ID" value="KAK0645518.1"/>
    <property type="molecule type" value="Genomic_DNA"/>
</dbReference>
<dbReference type="PANTHER" id="PTHR33112:SF16">
    <property type="entry name" value="HETEROKARYON INCOMPATIBILITY DOMAIN-CONTAINING PROTEIN"/>
    <property type="match status" value="1"/>
</dbReference>
<sequence>MKDGVVVLSCAIGRRSSPYACLSYCWGADLRGVVVTSKENIGAHQLGLPLSALPNAIQDAAAVCQGLNLRYLWVDSLCIIQNDPEDWKRESGRMHDVYSNSYITIAAHHTKSCKESFLGQQELGNAPWQRDEDERGRTMPPPPLPLDTRGWTLQETILPSRIIHFNGYELSWECNTRVFCECETYSKPWQRDLVLDGWMEIVRQYTARALTVSSDKPMAVAGLAQMVQATIPEGEDTAYFAGLFRGKLLQHLLWVIIHPRTSRPVHSLAPSWSWISVGGPVQYANLASGELRKHWGKRIHQLRHPQRA</sequence>
<evidence type="ECO:0000313" key="4">
    <source>
        <dbReference type="Proteomes" id="UP001174936"/>
    </source>
</evidence>
<dbReference type="Proteomes" id="UP001174936">
    <property type="component" value="Unassembled WGS sequence"/>
</dbReference>
<gene>
    <name evidence="3" type="ORF">B0T16DRAFT_428616</name>
</gene>
<dbReference type="PANTHER" id="PTHR33112">
    <property type="entry name" value="DOMAIN PROTEIN, PUTATIVE-RELATED"/>
    <property type="match status" value="1"/>
</dbReference>
<organism evidence="3 4">
    <name type="scientific">Cercophora newfieldiana</name>
    <dbReference type="NCBI Taxonomy" id="92897"/>
    <lineage>
        <taxon>Eukaryota</taxon>
        <taxon>Fungi</taxon>
        <taxon>Dikarya</taxon>
        <taxon>Ascomycota</taxon>
        <taxon>Pezizomycotina</taxon>
        <taxon>Sordariomycetes</taxon>
        <taxon>Sordariomycetidae</taxon>
        <taxon>Sordariales</taxon>
        <taxon>Lasiosphaeriaceae</taxon>
        <taxon>Cercophora</taxon>
    </lineage>
</organism>
<keyword evidence="4" id="KW-1185">Reference proteome</keyword>
<feature type="region of interest" description="Disordered" evidence="1">
    <location>
        <begin position="124"/>
        <end position="146"/>
    </location>
</feature>
<proteinExistence type="predicted"/>
<evidence type="ECO:0000259" key="2">
    <source>
        <dbReference type="Pfam" id="PF06985"/>
    </source>
</evidence>
<reference evidence="3" key="1">
    <citation type="submission" date="2023-06" db="EMBL/GenBank/DDBJ databases">
        <title>Genome-scale phylogeny and comparative genomics of the fungal order Sordariales.</title>
        <authorList>
            <consortium name="Lawrence Berkeley National Laboratory"/>
            <person name="Hensen N."/>
            <person name="Bonometti L."/>
            <person name="Westerberg I."/>
            <person name="Brannstrom I.O."/>
            <person name="Guillou S."/>
            <person name="Cros-Aarteil S."/>
            <person name="Calhoun S."/>
            <person name="Haridas S."/>
            <person name="Kuo A."/>
            <person name="Mondo S."/>
            <person name="Pangilinan J."/>
            <person name="Riley R."/>
            <person name="Labutti K."/>
            <person name="Andreopoulos B."/>
            <person name="Lipzen A."/>
            <person name="Chen C."/>
            <person name="Yanf M."/>
            <person name="Daum C."/>
            <person name="Ng V."/>
            <person name="Clum A."/>
            <person name="Steindorff A."/>
            <person name="Ohm R."/>
            <person name="Martin F."/>
            <person name="Silar P."/>
            <person name="Natvig D."/>
            <person name="Lalanne C."/>
            <person name="Gautier V."/>
            <person name="Ament-Velasquez S.L."/>
            <person name="Kruys A."/>
            <person name="Hutchinson M.I."/>
            <person name="Powell A.J."/>
            <person name="Barry K."/>
            <person name="Miller A.N."/>
            <person name="Grigoriev I.V."/>
            <person name="Debuchy R."/>
            <person name="Gladieux P."/>
            <person name="Thoren M.H."/>
            <person name="Johannesson H."/>
        </authorList>
    </citation>
    <scope>NUCLEOTIDE SEQUENCE</scope>
    <source>
        <strain evidence="3">SMH2532-1</strain>
    </source>
</reference>
<name>A0AA40CQ47_9PEZI</name>
<feature type="domain" description="Heterokaryon incompatibility" evidence="2">
    <location>
        <begin position="19"/>
        <end position="155"/>
    </location>
</feature>
<accession>A0AA40CQ47</accession>
<protein>
    <submittedName>
        <fullName evidence="3">Heterokaryon incompatibility protein-domain-containing protein</fullName>
    </submittedName>
</protein>
<dbReference type="Pfam" id="PF06985">
    <property type="entry name" value="HET"/>
    <property type="match status" value="1"/>
</dbReference>
<comment type="caution">
    <text evidence="3">The sequence shown here is derived from an EMBL/GenBank/DDBJ whole genome shotgun (WGS) entry which is preliminary data.</text>
</comment>
<evidence type="ECO:0000313" key="3">
    <source>
        <dbReference type="EMBL" id="KAK0645518.1"/>
    </source>
</evidence>
<dbReference type="InterPro" id="IPR010730">
    <property type="entry name" value="HET"/>
</dbReference>
<evidence type="ECO:0000256" key="1">
    <source>
        <dbReference type="SAM" id="MobiDB-lite"/>
    </source>
</evidence>